<dbReference type="EMBL" id="LAZR01016740">
    <property type="protein sequence ID" value="KKM03197.1"/>
    <property type="molecule type" value="Genomic_DNA"/>
</dbReference>
<accession>A0A0F9HJ52</accession>
<sequence length="99" mass="10880">MQFTKMWRIKEAPQYEVEQTPGAWVIWGPCCSDEDCQACGGTGSKILDTCGSTGEGASPADPDMVSRVTGLKAWTPERIKRDDEIDADIADALRDLQEE</sequence>
<reference evidence="1" key="1">
    <citation type="journal article" date="2015" name="Nature">
        <title>Complex archaea that bridge the gap between prokaryotes and eukaryotes.</title>
        <authorList>
            <person name="Spang A."/>
            <person name="Saw J.H."/>
            <person name="Jorgensen S.L."/>
            <person name="Zaremba-Niedzwiedzka K."/>
            <person name="Martijn J."/>
            <person name="Lind A.E."/>
            <person name="van Eijk R."/>
            <person name="Schleper C."/>
            <person name="Guy L."/>
            <person name="Ettema T.J."/>
        </authorList>
    </citation>
    <scope>NUCLEOTIDE SEQUENCE</scope>
</reference>
<proteinExistence type="predicted"/>
<evidence type="ECO:0000313" key="1">
    <source>
        <dbReference type="EMBL" id="KKM03197.1"/>
    </source>
</evidence>
<protein>
    <submittedName>
        <fullName evidence="1">Uncharacterized protein</fullName>
    </submittedName>
</protein>
<dbReference type="AlphaFoldDB" id="A0A0F9HJ52"/>
<organism evidence="1">
    <name type="scientific">marine sediment metagenome</name>
    <dbReference type="NCBI Taxonomy" id="412755"/>
    <lineage>
        <taxon>unclassified sequences</taxon>
        <taxon>metagenomes</taxon>
        <taxon>ecological metagenomes</taxon>
    </lineage>
</organism>
<comment type="caution">
    <text evidence="1">The sequence shown here is derived from an EMBL/GenBank/DDBJ whole genome shotgun (WGS) entry which is preliminary data.</text>
</comment>
<name>A0A0F9HJ52_9ZZZZ</name>
<gene>
    <name evidence="1" type="ORF">LCGC14_1776830</name>
</gene>